<keyword evidence="3" id="KW-1185">Reference proteome</keyword>
<dbReference type="Proteomes" id="UP001222027">
    <property type="component" value="Unassembled WGS sequence"/>
</dbReference>
<name>A0AAV8QCF0_ENSVE</name>
<dbReference type="Pfam" id="PF07816">
    <property type="entry name" value="DUF1645"/>
    <property type="match status" value="1"/>
</dbReference>
<dbReference type="InterPro" id="IPR012442">
    <property type="entry name" value="DUF1645_plant"/>
</dbReference>
<accession>A0AAV8QCF0</accession>
<evidence type="ECO:0008006" key="4">
    <source>
        <dbReference type="Google" id="ProtNLM"/>
    </source>
</evidence>
<protein>
    <recommendedName>
        <fullName evidence="4">DUF3741 domain-containing protein</fullName>
    </recommendedName>
</protein>
<dbReference type="EMBL" id="JAQQAF010000002">
    <property type="protein sequence ID" value="KAJ8505852.1"/>
    <property type="molecule type" value="Genomic_DNA"/>
</dbReference>
<evidence type="ECO:0000313" key="3">
    <source>
        <dbReference type="Proteomes" id="UP001222027"/>
    </source>
</evidence>
<evidence type="ECO:0000313" key="2">
    <source>
        <dbReference type="EMBL" id="KAJ8505852.1"/>
    </source>
</evidence>
<gene>
    <name evidence="2" type="ORF">OPV22_006738</name>
</gene>
<reference evidence="2 3" key="1">
    <citation type="submission" date="2022-12" db="EMBL/GenBank/DDBJ databases">
        <title>Chromosome-scale assembly of the Ensete ventricosum genome.</title>
        <authorList>
            <person name="Dussert Y."/>
            <person name="Stocks J."/>
            <person name="Wendawek A."/>
            <person name="Woldeyes F."/>
            <person name="Nichols R.A."/>
            <person name="Borrell J.S."/>
        </authorList>
    </citation>
    <scope>NUCLEOTIDE SEQUENCE [LARGE SCALE GENOMIC DNA]</scope>
    <source>
        <strain evidence="3">cv. Maze</strain>
        <tissue evidence="2">Seeds</tissue>
    </source>
</reference>
<sequence length="260" mass="28812">MEVATSPGPTMLTERPPNRAPFHLTPLCLYYVSSPSSESKPRFGVDDFEFGHHAELEASCYLEQRQQQQLMSFADELFHSGRLLPLKLPPRLQAINSGSCSPSPTLLSGSAWKAARSPFARRSSKGKDVDPFAVALEKVRQEDTVIRRGRASPGRRARSLSPLRTWSWLQGPPGTGSSSGTRTSQCPDFGTKIDVLPKSTTCRGPEKKVENKHFVLTRTLNLKEAGNGRSRGWLKEAVKAMRMRPLANWHGPFACFGHNL</sequence>
<evidence type="ECO:0000256" key="1">
    <source>
        <dbReference type="SAM" id="MobiDB-lite"/>
    </source>
</evidence>
<comment type="caution">
    <text evidence="2">The sequence shown here is derived from an EMBL/GenBank/DDBJ whole genome shotgun (WGS) entry which is preliminary data.</text>
</comment>
<organism evidence="2 3">
    <name type="scientific">Ensete ventricosum</name>
    <name type="common">Abyssinian banana</name>
    <name type="synonym">Musa ensete</name>
    <dbReference type="NCBI Taxonomy" id="4639"/>
    <lineage>
        <taxon>Eukaryota</taxon>
        <taxon>Viridiplantae</taxon>
        <taxon>Streptophyta</taxon>
        <taxon>Embryophyta</taxon>
        <taxon>Tracheophyta</taxon>
        <taxon>Spermatophyta</taxon>
        <taxon>Magnoliopsida</taxon>
        <taxon>Liliopsida</taxon>
        <taxon>Zingiberales</taxon>
        <taxon>Musaceae</taxon>
        <taxon>Ensete</taxon>
    </lineage>
</organism>
<proteinExistence type="predicted"/>
<dbReference type="AlphaFoldDB" id="A0AAV8QCF0"/>
<feature type="compositionally biased region" description="Low complexity" evidence="1">
    <location>
        <begin position="171"/>
        <end position="184"/>
    </location>
</feature>
<feature type="region of interest" description="Disordered" evidence="1">
    <location>
        <begin position="165"/>
        <end position="190"/>
    </location>
</feature>